<dbReference type="InterPro" id="IPR036291">
    <property type="entry name" value="NAD(P)-bd_dom_sf"/>
</dbReference>
<name>A0A6A6QLR7_9PEZI</name>
<dbReference type="AlphaFoldDB" id="A0A6A6QLR7"/>
<dbReference type="Gene3D" id="3.90.25.10">
    <property type="entry name" value="UDP-galactose 4-epimerase, domain 1"/>
    <property type="match status" value="1"/>
</dbReference>
<evidence type="ECO:0000259" key="5">
    <source>
        <dbReference type="Pfam" id="PF16363"/>
    </source>
</evidence>
<dbReference type="Proteomes" id="UP000799750">
    <property type="component" value="Unassembled WGS sequence"/>
</dbReference>
<dbReference type="EC" id="4.2.1.47" evidence="3"/>
<organism evidence="6 7">
    <name type="scientific">Lophium mytilinum</name>
    <dbReference type="NCBI Taxonomy" id="390894"/>
    <lineage>
        <taxon>Eukaryota</taxon>
        <taxon>Fungi</taxon>
        <taxon>Dikarya</taxon>
        <taxon>Ascomycota</taxon>
        <taxon>Pezizomycotina</taxon>
        <taxon>Dothideomycetes</taxon>
        <taxon>Pleosporomycetidae</taxon>
        <taxon>Mytilinidiales</taxon>
        <taxon>Mytilinidiaceae</taxon>
        <taxon>Lophium</taxon>
    </lineage>
</organism>
<keyword evidence="4" id="KW-0456">Lyase</keyword>
<feature type="domain" description="NAD(P)-binding" evidence="5">
    <location>
        <begin position="14"/>
        <end position="337"/>
    </location>
</feature>
<feature type="non-terminal residue" evidence="6">
    <location>
        <position position="1"/>
    </location>
</feature>
<evidence type="ECO:0000313" key="6">
    <source>
        <dbReference type="EMBL" id="KAF2493079.1"/>
    </source>
</evidence>
<dbReference type="PANTHER" id="PTHR43715:SF1">
    <property type="entry name" value="GDP-MANNOSE 4,6 DEHYDRATASE"/>
    <property type="match status" value="1"/>
</dbReference>
<proteinExistence type="inferred from homology"/>
<evidence type="ECO:0000256" key="2">
    <source>
        <dbReference type="ARBA" id="ARBA00009263"/>
    </source>
</evidence>
<evidence type="ECO:0000313" key="7">
    <source>
        <dbReference type="Proteomes" id="UP000799750"/>
    </source>
</evidence>
<keyword evidence="7" id="KW-1185">Reference proteome</keyword>
<evidence type="ECO:0000256" key="4">
    <source>
        <dbReference type="ARBA" id="ARBA00023239"/>
    </source>
</evidence>
<comment type="similarity">
    <text evidence="2">Belongs to the NAD(P)-dependent epimerase/dehydratase family. GDP-mannose 4,6-dehydratase subfamily.</text>
</comment>
<dbReference type="EMBL" id="MU004193">
    <property type="protein sequence ID" value="KAF2493079.1"/>
    <property type="molecule type" value="Genomic_DNA"/>
</dbReference>
<dbReference type="OrthoDB" id="331544at2759"/>
<dbReference type="SUPFAM" id="SSF51735">
    <property type="entry name" value="NAD(P)-binding Rossmann-fold domains"/>
    <property type="match status" value="1"/>
</dbReference>
<accession>A0A6A6QLR7</accession>
<dbReference type="InterPro" id="IPR006368">
    <property type="entry name" value="GDP_Man_deHydtase"/>
</dbReference>
<dbReference type="FunFam" id="3.40.50.720:FF:000924">
    <property type="entry name" value="GDP-mannose 4,6 dehydratase"/>
    <property type="match status" value="1"/>
</dbReference>
<comment type="cofactor">
    <cofactor evidence="1">
        <name>NADP(+)</name>
        <dbReference type="ChEBI" id="CHEBI:58349"/>
    </cofactor>
</comment>
<dbReference type="GO" id="GO:0008446">
    <property type="term" value="F:GDP-mannose 4,6-dehydratase activity"/>
    <property type="evidence" value="ECO:0007669"/>
    <property type="project" value="UniProtKB-EC"/>
</dbReference>
<protein>
    <recommendedName>
        <fullName evidence="3">GDP-mannose 4,6-dehydratase</fullName>
        <ecNumber evidence="3">4.2.1.47</ecNumber>
    </recommendedName>
</protein>
<dbReference type="CDD" id="cd05260">
    <property type="entry name" value="GDP_MD_SDR_e"/>
    <property type="match status" value="1"/>
</dbReference>
<dbReference type="GO" id="GO:0042351">
    <property type="term" value="P:'de novo' GDP-L-fucose biosynthetic process"/>
    <property type="evidence" value="ECO:0007669"/>
    <property type="project" value="TreeGrafter"/>
</dbReference>
<dbReference type="PANTHER" id="PTHR43715">
    <property type="entry name" value="GDP-MANNOSE 4,6-DEHYDRATASE"/>
    <property type="match status" value="1"/>
</dbReference>
<sequence length="375" mass="41573">PPSGRRMTLTRSSGITGQDGTYLAELLVQKGYAVHGLIRRATRSSENEVFLERLFVKARKIGLKFELHQGDITDAASLARLFRKTKPSEIYNLAAQSHVTRSFQNPELTTTVNALGVVNLLAVIKASALTNVRLYQASSSEMFGNSDTASQNELTPLAPVSPYAVAKAAAHWSVINARNAYGLYAISGISFNHESPRRGRGFVSKRISRAVAAIYHGEDTKLTLADLDSTRDWGHARDYVEAMWRALQQPEPSDYVFATGNSYKIRDFVERAFYCTGKNIEWKFEGEMECGVDEIGKVLVQIDPVLSASRPLQLRSLCGDASKAQRLLGWSARCSFNVRSPQPLHPSVLMIIQDLVDEMVTADIQSFADQKKSRL</sequence>
<dbReference type="Gene3D" id="3.40.50.720">
    <property type="entry name" value="NAD(P)-binding Rossmann-like Domain"/>
    <property type="match status" value="1"/>
</dbReference>
<evidence type="ECO:0000256" key="3">
    <source>
        <dbReference type="ARBA" id="ARBA00011989"/>
    </source>
</evidence>
<reference evidence="6" key="1">
    <citation type="journal article" date="2020" name="Stud. Mycol.">
        <title>101 Dothideomycetes genomes: a test case for predicting lifestyles and emergence of pathogens.</title>
        <authorList>
            <person name="Haridas S."/>
            <person name="Albert R."/>
            <person name="Binder M."/>
            <person name="Bloem J."/>
            <person name="Labutti K."/>
            <person name="Salamov A."/>
            <person name="Andreopoulos B."/>
            <person name="Baker S."/>
            <person name="Barry K."/>
            <person name="Bills G."/>
            <person name="Bluhm B."/>
            <person name="Cannon C."/>
            <person name="Castanera R."/>
            <person name="Culley D."/>
            <person name="Daum C."/>
            <person name="Ezra D."/>
            <person name="Gonzalez J."/>
            <person name="Henrissat B."/>
            <person name="Kuo A."/>
            <person name="Liang C."/>
            <person name="Lipzen A."/>
            <person name="Lutzoni F."/>
            <person name="Magnuson J."/>
            <person name="Mondo S."/>
            <person name="Nolan M."/>
            <person name="Ohm R."/>
            <person name="Pangilinan J."/>
            <person name="Park H.-J."/>
            <person name="Ramirez L."/>
            <person name="Alfaro M."/>
            <person name="Sun H."/>
            <person name="Tritt A."/>
            <person name="Yoshinaga Y."/>
            <person name="Zwiers L.-H."/>
            <person name="Turgeon B."/>
            <person name="Goodwin S."/>
            <person name="Spatafora J."/>
            <person name="Crous P."/>
            <person name="Grigoriev I."/>
        </authorList>
    </citation>
    <scope>NUCLEOTIDE SEQUENCE</scope>
    <source>
        <strain evidence="6">CBS 269.34</strain>
    </source>
</reference>
<dbReference type="InterPro" id="IPR016040">
    <property type="entry name" value="NAD(P)-bd_dom"/>
</dbReference>
<dbReference type="Pfam" id="PF16363">
    <property type="entry name" value="GDP_Man_Dehyd"/>
    <property type="match status" value="1"/>
</dbReference>
<gene>
    <name evidence="6" type="ORF">BU16DRAFT_593035</name>
</gene>
<evidence type="ECO:0000256" key="1">
    <source>
        <dbReference type="ARBA" id="ARBA00001937"/>
    </source>
</evidence>